<evidence type="ECO:0000313" key="3">
    <source>
        <dbReference type="Proteomes" id="UP000326757"/>
    </source>
</evidence>
<dbReference type="AlphaFoldDB" id="A0A5N6KKV3"/>
<keyword evidence="1" id="KW-1133">Transmembrane helix</keyword>
<keyword evidence="1" id="KW-0472">Membrane</keyword>
<sequence>MLLLLRRIETLLVKSGHYFFLTSLVLALACWLATDIIVVELTQKPHYIRLSYGTAFICLFHTLVHIGVWRWK</sequence>
<evidence type="ECO:0000313" key="2">
    <source>
        <dbReference type="EMBL" id="KAB8304426.1"/>
    </source>
</evidence>
<gene>
    <name evidence="2" type="ORF">EYC80_003826</name>
</gene>
<organism evidence="2 3">
    <name type="scientific">Monilinia laxa</name>
    <name type="common">Brown rot fungus</name>
    <name type="synonym">Sclerotinia laxa</name>
    <dbReference type="NCBI Taxonomy" id="61186"/>
    <lineage>
        <taxon>Eukaryota</taxon>
        <taxon>Fungi</taxon>
        <taxon>Dikarya</taxon>
        <taxon>Ascomycota</taxon>
        <taxon>Pezizomycotina</taxon>
        <taxon>Leotiomycetes</taxon>
        <taxon>Helotiales</taxon>
        <taxon>Sclerotiniaceae</taxon>
        <taxon>Monilinia</taxon>
    </lineage>
</organism>
<keyword evidence="1" id="KW-0812">Transmembrane</keyword>
<keyword evidence="3" id="KW-1185">Reference proteome</keyword>
<reference evidence="2 3" key="1">
    <citation type="submission" date="2019-06" db="EMBL/GenBank/DDBJ databases">
        <title>Genome Sequence of the Brown Rot Fungal Pathogen Monilinia laxa.</title>
        <authorList>
            <person name="De Miccolis Angelini R.M."/>
            <person name="Landi L."/>
            <person name="Abate D."/>
            <person name="Pollastro S."/>
            <person name="Romanazzi G."/>
            <person name="Faretra F."/>
        </authorList>
    </citation>
    <scope>NUCLEOTIDE SEQUENCE [LARGE SCALE GENOMIC DNA]</scope>
    <source>
        <strain evidence="2 3">Mlax316</strain>
    </source>
</reference>
<dbReference type="Proteomes" id="UP000326757">
    <property type="component" value="Unassembled WGS sequence"/>
</dbReference>
<dbReference type="PROSITE" id="PS51257">
    <property type="entry name" value="PROKAR_LIPOPROTEIN"/>
    <property type="match status" value="1"/>
</dbReference>
<feature type="transmembrane region" description="Helical" evidence="1">
    <location>
        <begin position="20"/>
        <end position="38"/>
    </location>
</feature>
<evidence type="ECO:0000256" key="1">
    <source>
        <dbReference type="SAM" id="Phobius"/>
    </source>
</evidence>
<dbReference type="EMBL" id="VIGI01000001">
    <property type="protein sequence ID" value="KAB8304426.1"/>
    <property type="molecule type" value="Genomic_DNA"/>
</dbReference>
<feature type="transmembrane region" description="Helical" evidence="1">
    <location>
        <begin position="50"/>
        <end position="71"/>
    </location>
</feature>
<proteinExistence type="predicted"/>
<name>A0A5N6KKV3_MONLA</name>
<comment type="caution">
    <text evidence="2">The sequence shown here is derived from an EMBL/GenBank/DDBJ whole genome shotgun (WGS) entry which is preliminary data.</text>
</comment>
<protein>
    <submittedName>
        <fullName evidence="2">Uncharacterized protein</fullName>
    </submittedName>
</protein>
<accession>A0A5N6KKV3</accession>